<gene>
    <name evidence="1" type="ORF">RGR602_PC01835</name>
</gene>
<dbReference type="KEGG" id="rga:RGR602_PC01835"/>
<dbReference type="AlphaFoldDB" id="A0A0B4XCW8"/>
<proteinExistence type="predicted"/>
<dbReference type="Proteomes" id="UP000031368">
    <property type="component" value="Plasmid pRgalR602c"/>
</dbReference>
<dbReference type="EMBL" id="CP006880">
    <property type="protein sequence ID" value="AJD45859.1"/>
    <property type="molecule type" value="Genomic_DNA"/>
</dbReference>
<organism evidence="1 2">
    <name type="scientific">Rhizobium gallicum bv. gallicum R602sp</name>
    <dbReference type="NCBI Taxonomy" id="1041138"/>
    <lineage>
        <taxon>Bacteria</taxon>
        <taxon>Pseudomonadati</taxon>
        <taxon>Pseudomonadota</taxon>
        <taxon>Alphaproteobacteria</taxon>
        <taxon>Hyphomicrobiales</taxon>
        <taxon>Rhizobiaceae</taxon>
        <taxon>Rhizobium/Agrobacterium group</taxon>
        <taxon>Rhizobium</taxon>
    </lineage>
</organism>
<sequence>MNARSIMLQRLVREPDFAVLWRAVGEWYRYYQVAPDERTTVVDGYRRWQHA</sequence>
<accession>A0A0B4XCW8</accession>
<reference evidence="1 2" key="1">
    <citation type="submission" date="2013-11" db="EMBL/GenBank/DDBJ databases">
        <title>Complete genome sequence of Rhizobium gallicum bv. gallicum R602.</title>
        <authorList>
            <person name="Bustos P."/>
            <person name="Santamaria R.I."/>
            <person name="Lozano L."/>
            <person name="Acosta J.L."/>
            <person name="Ormeno-Orrillo E."/>
            <person name="Rogel M.A."/>
            <person name="Romero D."/>
            <person name="Cevallos M.A."/>
            <person name="Martinez-Romero E."/>
            <person name="Gonzalez V."/>
        </authorList>
    </citation>
    <scope>NUCLEOTIDE SEQUENCE [LARGE SCALE GENOMIC DNA]</scope>
    <source>
        <strain evidence="1 2">R602</strain>
        <plasmid evidence="1 2">pRgalR602c</plasmid>
    </source>
</reference>
<protein>
    <submittedName>
        <fullName evidence="1">Uncharacterized protein</fullName>
    </submittedName>
</protein>
<geneLocation type="plasmid" evidence="1 2">
    <name>pRgalR602c</name>
</geneLocation>
<name>A0A0B4XCW8_9HYPH</name>
<keyword evidence="1" id="KW-0614">Plasmid</keyword>
<dbReference type="HOGENOM" id="CLU_3103041_0_0_5"/>
<keyword evidence="2" id="KW-1185">Reference proteome</keyword>
<evidence type="ECO:0000313" key="1">
    <source>
        <dbReference type="EMBL" id="AJD45859.1"/>
    </source>
</evidence>
<evidence type="ECO:0000313" key="2">
    <source>
        <dbReference type="Proteomes" id="UP000031368"/>
    </source>
</evidence>